<dbReference type="InterPro" id="IPR023346">
    <property type="entry name" value="Lysozyme-like_dom_sf"/>
</dbReference>
<dbReference type="EMBL" id="BAABEZ010000022">
    <property type="protein sequence ID" value="GAA4457181.1"/>
    <property type="molecule type" value="Genomic_DNA"/>
</dbReference>
<dbReference type="InterPro" id="IPR008258">
    <property type="entry name" value="Transglycosylase_SLT_dom_1"/>
</dbReference>
<accession>A0ABP8MZ75</accession>
<organism evidence="3 4">
    <name type="scientific">Rurimicrobium arvi</name>
    <dbReference type="NCBI Taxonomy" id="2049916"/>
    <lineage>
        <taxon>Bacteria</taxon>
        <taxon>Pseudomonadati</taxon>
        <taxon>Bacteroidota</taxon>
        <taxon>Chitinophagia</taxon>
        <taxon>Chitinophagales</taxon>
        <taxon>Chitinophagaceae</taxon>
        <taxon>Rurimicrobium</taxon>
    </lineage>
</organism>
<dbReference type="CDD" id="cd16894">
    <property type="entry name" value="MltD-like"/>
    <property type="match status" value="1"/>
</dbReference>
<dbReference type="PANTHER" id="PTHR37423">
    <property type="entry name" value="SOLUBLE LYTIC MUREIN TRANSGLYCOSYLASE-RELATED"/>
    <property type="match status" value="1"/>
</dbReference>
<name>A0ABP8MZ75_9BACT</name>
<gene>
    <name evidence="3" type="ORF">GCM10023092_23640</name>
</gene>
<dbReference type="Gene3D" id="1.10.530.10">
    <property type="match status" value="1"/>
</dbReference>
<protein>
    <recommendedName>
        <fullName evidence="2">Transglycosylase SLT domain-containing protein</fullName>
    </recommendedName>
</protein>
<evidence type="ECO:0000313" key="3">
    <source>
        <dbReference type="EMBL" id="GAA4457181.1"/>
    </source>
</evidence>
<dbReference type="Pfam" id="PF01464">
    <property type="entry name" value="SLT"/>
    <property type="match status" value="1"/>
</dbReference>
<dbReference type="RefSeq" id="WP_344827296.1">
    <property type="nucleotide sequence ID" value="NZ_BAABEZ010000022.1"/>
</dbReference>
<evidence type="ECO:0000259" key="2">
    <source>
        <dbReference type="Pfam" id="PF01464"/>
    </source>
</evidence>
<dbReference type="Proteomes" id="UP001501410">
    <property type="component" value="Unassembled WGS sequence"/>
</dbReference>
<feature type="domain" description="Transglycosylase SLT" evidence="2">
    <location>
        <begin position="133"/>
        <end position="238"/>
    </location>
</feature>
<evidence type="ECO:0000313" key="4">
    <source>
        <dbReference type="Proteomes" id="UP001501410"/>
    </source>
</evidence>
<reference evidence="4" key="1">
    <citation type="journal article" date="2019" name="Int. J. Syst. Evol. Microbiol.">
        <title>The Global Catalogue of Microorganisms (GCM) 10K type strain sequencing project: providing services to taxonomists for standard genome sequencing and annotation.</title>
        <authorList>
            <consortium name="The Broad Institute Genomics Platform"/>
            <consortium name="The Broad Institute Genome Sequencing Center for Infectious Disease"/>
            <person name="Wu L."/>
            <person name="Ma J."/>
        </authorList>
    </citation>
    <scope>NUCLEOTIDE SEQUENCE [LARGE SCALE GENOMIC DNA]</scope>
    <source>
        <strain evidence="4">JCM 31921</strain>
    </source>
</reference>
<sequence length="384" mass="44320">MMQLKVFFIAGLLGCFSLSSSGQYWKERMAAGRGTDPVKEKKREQLRIDSAKAREQFCKEEEARSVIAIALAESRDQRQKAMVPLAGQKSYFKGMNDYVIEFVRKYLASHNKTLLTVDTRSKSKFPMIDNVLTKNNLPHQLKYLAVIESALNNRAVSPVGAVGPWQFMEETGRLMGLTVNGKRDDRTDWFKSTNAAAKYLNYLYAEMQDWLLVIASYNCGPTPVKRAIEKTGSHNFWEIKQYLPLETQGHVLAFIATASIFENMKHFIPSGNIPDDFVMHPEMATLKNEIKKPKPKVAFTEAELKNMSILHLKRPLSFEIIEQELQVDKHLLERWNPDYDLFVMNIYPDSEYKFRFPKDKMDEYTEKRAAIAAKSEKYFQELLL</sequence>
<dbReference type="SUPFAM" id="SSF53955">
    <property type="entry name" value="Lysozyme-like"/>
    <property type="match status" value="1"/>
</dbReference>
<comment type="caution">
    <text evidence="3">The sequence shown here is derived from an EMBL/GenBank/DDBJ whole genome shotgun (WGS) entry which is preliminary data.</text>
</comment>
<proteinExistence type="inferred from homology"/>
<evidence type="ECO:0000256" key="1">
    <source>
        <dbReference type="ARBA" id="ARBA00007734"/>
    </source>
</evidence>
<keyword evidence="4" id="KW-1185">Reference proteome</keyword>
<dbReference type="PANTHER" id="PTHR37423:SF2">
    <property type="entry name" value="MEMBRANE-BOUND LYTIC MUREIN TRANSGLYCOSYLASE C"/>
    <property type="match status" value="1"/>
</dbReference>
<comment type="similarity">
    <text evidence="1">Belongs to the transglycosylase Slt family.</text>
</comment>